<feature type="signal peptide" evidence="12">
    <location>
        <begin position="1"/>
        <end position="24"/>
    </location>
</feature>
<dbReference type="Pfam" id="PF00128">
    <property type="entry name" value="Alpha-amylase"/>
    <property type="match status" value="1"/>
</dbReference>
<dbReference type="GO" id="GO:0004556">
    <property type="term" value="F:alpha-amylase activity"/>
    <property type="evidence" value="ECO:0007669"/>
    <property type="project" value="UniProtKB-UniRule"/>
</dbReference>
<evidence type="ECO:0000256" key="8">
    <source>
        <dbReference type="ARBA" id="ARBA00023277"/>
    </source>
</evidence>
<evidence type="ECO:0000259" key="13">
    <source>
        <dbReference type="SMART" id="SM00632"/>
    </source>
</evidence>
<evidence type="ECO:0000313" key="16">
    <source>
        <dbReference type="EMBL" id="ORX65358.1"/>
    </source>
</evidence>
<keyword evidence="12" id="KW-0732">Signal</keyword>
<dbReference type="SMART" id="SM00642">
    <property type="entry name" value="Aamy"/>
    <property type="match status" value="1"/>
</dbReference>
<comment type="similarity">
    <text evidence="3 10">Belongs to the glycosyl hydrolase 13 family.</text>
</comment>
<organism evidence="16 17">
    <name type="scientific">Anaeromyces robustus</name>
    <dbReference type="NCBI Taxonomy" id="1754192"/>
    <lineage>
        <taxon>Eukaryota</taxon>
        <taxon>Fungi</taxon>
        <taxon>Fungi incertae sedis</taxon>
        <taxon>Chytridiomycota</taxon>
        <taxon>Chytridiomycota incertae sedis</taxon>
        <taxon>Neocallimastigomycetes</taxon>
        <taxon>Neocallimastigales</taxon>
        <taxon>Neocallimastigaceae</taxon>
        <taxon>Anaeromyces</taxon>
    </lineage>
</organism>
<sequence length="658" mass="74276">MRFFNSQILYFFFLIFGHLISIQAQDIKYHANSIEHGTILHAFCWSFNTIREKLPEIKNAGYTAVQTSPIQTCLAGFDGAKDLKNWYFHYQPVSYNIGNYQLGSEDEFKSLCNAAKQYGIKIIVDAVLNHMTSDWNSIDSSLRNSNYFHNDNAGITDWNNRYQVTQRALLGLYDINTQHSTIQQKVLDFLKRAIADGAAGFRYDAAKHIELPDDYGFESNFWPVILNNGAEFQYGEILSDSASRDSSYANYMKITASQYGYTLREAISNNDFSTGKIMNYSKNVNSNKLITWVESHDNYSNNERESTWLTNEQIKLSWALLAARASTTPLFFSRPVGGGGTSYDNRFPNRSQIGDEGDSLYKNDEVRAVNLFRNAMEGENEYLRNGNNSNKILMIERGTKGLVIINLNYQDTYLNNITNLKNGDYENQTNNNNKFKVSNGVITGTLPSRSVTVLYQNSGSNNNGSNNNGSNNGSSNITIYFKKPSSWSSTIYTYIYDVKGKVVSELSKWPGNTMKNIDNSIYSISFSNAYEGGYIIFNDKTNQVPGPNQEGFSIKSNGLYNSNGYQNQYQSNSITINYYTSWNPAYIHYKSDSNSWTNPPGVSMKSLNNDSQQITINASSLTFVFNNGNGNWDNNNGNDYTINSPGIYSVKDGKVTKN</sequence>
<evidence type="ECO:0000259" key="14">
    <source>
        <dbReference type="SMART" id="SM00642"/>
    </source>
</evidence>
<reference evidence="16 17" key="2">
    <citation type="submission" date="2016-08" db="EMBL/GenBank/DDBJ databases">
        <title>Pervasive Adenine N6-methylation of Active Genes in Fungi.</title>
        <authorList>
            <consortium name="DOE Joint Genome Institute"/>
            <person name="Mondo S.J."/>
            <person name="Dannebaum R.O."/>
            <person name="Kuo R.C."/>
            <person name="Labutti K."/>
            <person name="Haridas S."/>
            <person name="Kuo A."/>
            <person name="Salamov A."/>
            <person name="Ahrendt S.R."/>
            <person name="Lipzen A."/>
            <person name="Sullivan W."/>
            <person name="Andreopoulos W.B."/>
            <person name="Clum A."/>
            <person name="Lindquist E."/>
            <person name="Daum C."/>
            <person name="Ramamoorthy G.K."/>
            <person name="Gryganskyi A."/>
            <person name="Culley D."/>
            <person name="Magnuson J.K."/>
            <person name="James T.Y."/>
            <person name="O'Malley M.A."/>
            <person name="Stajich J.E."/>
            <person name="Spatafora J.W."/>
            <person name="Visel A."/>
            <person name="Grigoriev I.V."/>
        </authorList>
    </citation>
    <scope>NUCLEOTIDE SEQUENCE [LARGE SCALE GENOMIC DNA]</scope>
    <source>
        <strain evidence="16 17">S4</strain>
    </source>
</reference>
<dbReference type="EC" id="3.2.1.1" evidence="4 11"/>
<comment type="catalytic activity">
    <reaction evidence="1 11">
        <text>Endohydrolysis of (1-&gt;4)-alpha-D-glucosidic linkages in polysaccharides containing three or more (1-&gt;4)-alpha-linked D-glucose units.</text>
        <dbReference type="EC" id="3.2.1.1"/>
    </reaction>
</comment>
<dbReference type="SMART" id="SM00632">
    <property type="entry name" value="Aamy_C"/>
    <property type="match status" value="1"/>
</dbReference>
<keyword evidence="7" id="KW-0106">Calcium</keyword>
<proteinExistence type="inferred from homology"/>
<evidence type="ECO:0000256" key="10">
    <source>
        <dbReference type="RuleBase" id="RU003615"/>
    </source>
</evidence>
<dbReference type="SMART" id="SM01066">
    <property type="entry name" value="CBM_25"/>
    <property type="match status" value="1"/>
</dbReference>
<evidence type="ECO:0000256" key="5">
    <source>
        <dbReference type="ARBA" id="ARBA00022723"/>
    </source>
</evidence>
<dbReference type="AlphaFoldDB" id="A0A1Y1VVP1"/>
<dbReference type="Gene3D" id="2.60.40.10">
    <property type="entry name" value="Immunoglobulins"/>
    <property type="match status" value="2"/>
</dbReference>
<keyword evidence="6 11" id="KW-0378">Hydrolase</keyword>
<name>A0A1Y1VVP1_9FUNG</name>
<dbReference type="InterPro" id="IPR017853">
    <property type="entry name" value="GH"/>
</dbReference>
<dbReference type="OrthoDB" id="550577at2759"/>
<feature type="domain" description="Carbohydrate binding module family 25" evidence="15">
    <location>
        <begin position="571"/>
        <end position="645"/>
    </location>
</feature>
<evidence type="ECO:0000256" key="1">
    <source>
        <dbReference type="ARBA" id="ARBA00000548"/>
    </source>
</evidence>
<keyword evidence="8 11" id="KW-0119">Carbohydrate metabolism</keyword>
<dbReference type="PRINTS" id="PR00110">
    <property type="entry name" value="ALPHAAMYLASE"/>
</dbReference>
<dbReference type="GO" id="GO:2001070">
    <property type="term" value="F:starch binding"/>
    <property type="evidence" value="ECO:0007669"/>
    <property type="project" value="InterPro"/>
</dbReference>
<evidence type="ECO:0000256" key="9">
    <source>
        <dbReference type="ARBA" id="ARBA00023295"/>
    </source>
</evidence>
<dbReference type="SUPFAM" id="SSF51011">
    <property type="entry name" value="Glycosyl hydrolase domain"/>
    <property type="match status" value="1"/>
</dbReference>
<dbReference type="Gene3D" id="2.60.40.1180">
    <property type="entry name" value="Golgi alpha-mannosidase II"/>
    <property type="match status" value="1"/>
</dbReference>
<evidence type="ECO:0000256" key="11">
    <source>
        <dbReference type="RuleBase" id="RU361134"/>
    </source>
</evidence>
<gene>
    <name evidence="16" type="ORF">BCR32DRAFT_272786</name>
</gene>
<dbReference type="STRING" id="1754192.A0A1Y1VVP1"/>
<dbReference type="InterPro" id="IPR031319">
    <property type="entry name" value="A-amylase_C"/>
</dbReference>
<evidence type="ECO:0000256" key="4">
    <source>
        <dbReference type="ARBA" id="ARBA00012595"/>
    </source>
</evidence>
<evidence type="ECO:0000256" key="3">
    <source>
        <dbReference type="ARBA" id="ARBA00008061"/>
    </source>
</evidence>
<dbReference type="Pfam" id="PF03423">
    <property type="entry name" value="CBM_25"/>
    <property type="match status" value="1"/>
</dbReference>
<dbReference type="PANTHER" id="PTHR43447">
    <property type="entry name" value="ALPHA-AMYLASE"/>
    <property type="match status" value="1"/>
</dbReference>
<evidence type="ECO:0000256" key="12">
    <source>
        <dbReference type="SAM" id="SignalP"/>
    </source>
</evidence>
<evidence type="ECO:0000256" key="7">
    <source>
        <dbReference type="ARBA" id="ARBA00022837"/>
    </source>
</evidence>
<dbReference type="InterPro" id="IPR005085">
    <property type="entry name" value="CBM25"/>
</dbReference>
<protein>
    <recommendedName>
        <fullName evidence="4 11">Alpha-amylase</fullName>
        <ecNumber evidence="4 11">3.2.1.1</ecNumber>
    </recommendedName>
</protein>
<dbReference type="InterPro" id="IPR013783">
    <property type="entry name" value="Ig-like_fold"/>
</dbReference>
<dbReference type="InterPro" id="IPR006046">
    <property type="entry name" value="Alpha_amylase"/>
</dbReference>
<feature type="chain" id="PRO_5013005485" description="Alpha-amylase" evidence="12">
    <location>
        <begin position="25"/>
        <end position="658"/>
    </location>
</feature>
<dbReference type="SUPFAM" id="SSF51445">
    <property type="entry name" value="(Trans)glycosidases"/>
    <property type="match status" value="1"/>
</dbReference>
<dbReference type="CDD" id="cd11315">
    <property type="entry name" value="AmyAc_bac1_AmyA"/>
    <property type="match status" value="1"/>
</dbReference>
<accession>A0A1Y1VVP1</accession>
<dbReference type="Pfam" id="PF16738">
    <property type="entry name" value="CBM26"/>
    <property type="match status" value="1"/>
</dbReference>
<dbReference type="Gene3D" id="3.20.20.80">
    <property type="entry name" value="Glycosidases"/>
    <property type="match status" value="1"/>
</dbReference>
<dbReference type="GO" id="GO:0046872">
    <property type="term" value="F:metal ion binding"/>
    <property type="evidence" value="ECO:0007669"/>
    <property type="project" value="UniProtKB-KW"/>
</dbReference>
<evidence type="ECO:0000259" key="15">
    <source>
        <dbReference type="SMART" id="SM01066"/>
    </source>
</evidence>
<dbReference type="Proteomes" id="UP000193944">
    <property type="component" value="Unassembled WGS sequence"/>
</dbReference>
<dbReference type="EMBL" id="MCFG01000466">
    <property type="protein sequence ID" value="ORX65358.1"/>
    <property type="molecule type" value="Genomic_DNA"/>
</dbReference>
<comment type="caution">
    <text evidence="16">The sequence shown here is derived from an EMBL/GenBank/DDBJ whole genome shotgun (WGS) entry which is preliminary data.</text>
</comment>
<keyword evidence="5" id="KW-0479">Metal-binding</keyword>
<dbReference type="GO" id="GO:0005975">
    <property type="term" value="P:carbohydrate metabolic process"/>
    <property type="evidence" value="ECO:0007669"/>
    <property type="project" value="InterPro"/>
</dbReference>
<keyword evidence="17" id="KW-1185">Reference proteome</keyword>
<feature type="domain" description="Glycosyl hydrolase family 13 catalytic" evidence="14">
    <location>
        <begin position="37"/>
        <end position="373"/>
    </location>
</feature>
<feature type="domain" description="Alpha-amylase C-terminal" evidence="13">
    <location>
        <begin position="387"/>
        <end position="459"/>
    </location>
</feature>
<dbReference type="InterPro" id="IPR013780">
    <property type="entry name" value="Glyco_hydro_b"/>
</dbReference>
<dbReference type="InterPro" id="IPR031965">
    <property type="entry name" value="CBM26"/>
</dbReference>
<evidence type="ECO:0000256" key="2">
    <source>
        <dbReference type="ARBA" id="ARBA00001913"/>
    </source>
</evidence>
<evidence type="ECO:0000256" key="6">
    <source>
        <dbReference type="ARBA" id="ARBA00022801"/>
    </source>
</evidence>
<evidence type="ECO:0000313" key="17">
    <source>
        <dbReference type="Proteomes" id="UP000193944"/>
    </source>
</evidence>
<comment type="cofactor">
    <cofactor evidence="2">
        <name>Ca(2+)</name>
        <dbReference type="ChEBI" id="CHEBI:29108"/>
    </cofactor>
</comment>
<dbReference type="InterPro" id="IPR006047">
    <property type="entry name" value="GH13_cat_dom"/>
</dbReference>
<keyword evidence="9 11" id="KW-0326">Glycosidase</keyword>
<reference evidence="16 17" key="1">
    <citation type="submission" date="2016-08" db="EMBL/GenBank/DDBJ databases">
        <title>A Parts List for Fungal Cellulosomes Revealed by Comparative Genomics.</title>
        <authorList>
            <consortium name="DOE Joint Genome Institute"/>
            <person name="Haitjema C.H."/>
            <person name="Gilmore S.P."/>
            <person name="Henske J.K."/>
            <person name="Solomon K.V."/>
            <person name="De Groot R."/>
            <person name="Kuo A."/>
            <person name="Mondo S.J."/>
            <person name="Salamov A.A."/>
            <person name="Labutti K."/>
            <person name="Zhao Z."/>
            <person name="Chiniquy J."/>
            <person name="Barry K."/>
            <person name="Brewer H.M."/>
            <person name="Purvine S.O."/>
            <person name="Wright A.T."/>
            <person name="Boxma B."/>
            <person name="Van Alen T."/>
            <person name="Hackstein J.H."/>
            <person name="Baker S.E."/>
            <person name="Grigoriev I.V."/>
            <person name="O'Malley M.A."/>
        </authorList>
    </citation>
    <scope>NUCLEOTIDE SEQUENCE [LARGE SCALE GENOMIC DNA]</scope>
    <source>
        <strain evidence="16 17">S4</strain>
    </source>
</reference>